<dbReference type="SUPFAM" id="SSF53807">
    <property type="entry name" value="Helical backbone' metal receptor"/>
    <property type="match status" value="1"/>
</dbReference>
<dbReference type="Gene3D" id="3.40.50.1980">
    <property type="entry name" value="Nitrogenase molybdenum iron protein domain"/>
    <property type="match status" value="2"/>
</dbReference>
<evidence type="ECO:0000256" key="3">
    <source>
        <dbReference type="ARBA" id="ARBA00022448"/>
    </source>
</evidence>
<gene>
    <name evidence="7" type="ORF">PaecuDRAFT_2727</name>
</gene>
<evidence type="ECO:0000259" key="6">
    <source>
        <dbReference type="PROSITE" id="PS50983"/>
    </source>
</evidence>
<dbReference type="InterPro" id="IPR051313">
    <property type="entry name" value="Bact_iron-sidero_bind"/>
</dbReference>
<keyword evidence="3" id="KW-0813">Transport</keyword>
<dbReference type="Gene3D" id="3.30.457.10">
    <property type="entry name" value="Copper amine oxidase-like, N-terminal domain"/>
    <property type="match status" value="1"/>
</dbReference>
<name>E0IB00_9BACL</name>
<reference evidence="7 8" key="1">
    <citation type="submission" date="2010-07" db="EMBL/GenBank/DDBJ databases">
        <title>The draft genome of Paenibacillus curdlanolyticus YK9.</title>
        <authorList>
            <consortium name="US DOE Joint Genome Institute (JGI-PGF)"/>
            <person name="Lucas S."/>
            <person name="Copeland A."/>
            <person name="Lapidus A."/>
            <person name="Cheng J.-F."/>
            <person name="Bruce D."/>
            <person name="Goodwin L."/>
            <person name="Pitluck S."/>
            <person name="Land M.L."/>
            <person name="Hauser L."/>
            <person name="Chang Y.-J."/>
            <person name="Jeffries C."/>
            <person name="Anderson I.J."/>
            <person name="Johnson E."/>
            <person name="Loganathan U."/>
            <person name="Mulhopadhyay B."/>
            <person name="Kyrpides N."/>
            <person name="Woyke T.J."/>
        </authorList>
    </citation>
    <scope>NUCLEOTIDE SEQUENCE [LARGE SCALE GENOMIC DNA]</scope>
    <source>
        <strain evidence="7 8">YK9</strain>
    </source>
</reference>
<dbReference type="Pfam" id="PF01497">
    <property type="entry name" value="Peripla_BP_2"/>
    <property type="match status" value="1"/>
</dbReference>
<dbReference type="InterPro" id="IPR036582">
    <property type="entry name" value="Mao_N_sf"/>
</dbReference>
<comment type="similarity">
    <text evidence="2">Belongs to the bacterial solute-binding protein 8 family.</text>
</comment>
<dbReference type="InterPro" id="IPR002491">
    <property type="entry name" value="ABC_transptr_periplasmic_BD"/>
</dbReference>
<accession>E0IB00</accession>
<dbReference type="PROSITE" id="PS50983">
    <property type="entry name" value="FE_B12_PBP"/>
    <property type="match status" value="1"/>
</dbReference>
<feature type="domain" description="Fe/B12 periplasmic-binding" evidence="6">
    <location>
        <begin position="164"/>
        <end position="430"/>
    </location>
</feature>
<dbReference type="OrthoDB" id="9793175at2"/>
<proteinExistence type="inferred from homology"/>
<dbReference type="RefSeq" id="WP_006038717.1">
    <property type="nucleotide sequence ID" value="NZ_AEDD01000007.1"/>
</dbReference>
<dbReference type="STRING" id="717606.PaecuDRAFT_2727"/>
<keyword evidence="8" id="KW-1185">Reference proteome</keyword>
<dbReference type="GO" id="GO:1901678">
    <property type="term" value="P:iron coordination entity transport"/>
    <property type="evidence" value="ECO:0007669"/>
    <property type="project" value="UniProtKB-ARBA"/>
</dbReference>
<dbReference type="InterPro" id="IPR012854">
    <property type="entry name" value="Cu_amine_oxidase-like_N"/>
</dbReference>
<evidence type="ECO:0000256" key="1">
    <source>
        <dbReference type="ARBA" id="ARBA00004196"/>
    </source>
</evidence>
<dbReference type="eggNOG" id="COG0614">
    <property type="taxonomic scope" value="Bacteria"/>
</dbReference>
<evidence type="ECO:0000313" key="7">
    <source>
        <dbReference type="EMBL" id="EFM10291.1"/>
    </source>
</evidence>
<protein>
    <submittedName>
        <fullName evidence="7">Periplasmic binding protein</fullName>
    </submittedName>
</protein>
<dbReference type="Pfam" id="PF07833">
    <property type="entry name" value="Cu_amine_oxidN1"/>
    <property type="match status" value="1"/>
</dbReference>
<dbReference type="PANTHER" id="PTHR30532">
    <property type="entry name" value="IRON III DICITRATE-BINDING PERIPLASMIC PROTEIN"/>
    <property type="match status" value="1"/>
</dbReference>
<feature type="signal peptide" evidence="5">
    <location>
        <begin position="1"/>
        <end position="29"/>
    </location>
</feature>
<keyword evidence="4 5" id="KW-0732">Signal</keyword>
<sequence length="430" mass="46841">MHATFKSRFIALMLILAISVAVVPFTANAAGAVSVTLNGSKLSFETSPVIKDGTTLVPYRTIAEKLNAKVGWNKQTQKVTVTKGTKTVVLTVGSKTATVNGKSVKLDAVPTVKNGTTLVPLRFLGESLGIWVNWKAATSTVALETKRTISHAMGSTTLTSVPQRVVVLTNGLVDASVYLGIKPVGAVESYSEQPWYAFLRSGMTGVKNLGDETQPNLEAIVKLKPDLIIGSKMRHEKIYSQLKAIAPTLMTEDVFSFKSTLALEAKALNKETKADAFLASWNSKVAAFKKEIGSKAKSTEVSVIRFNPDGSSRAYLDGFAINILKELGFKLTQAQLKARVGESTVVTVTNQEQTKLLDADYIFDFTTDWVGDGGVYKVQKDWTSSALWKNLDAVKNGKYYKVNVITWNYSAGPMAAKAMLDDLYFYFDLE</sequence>
<dbReference type="eggNOG" id="COG3858">
    <property type="taxonomic scope" value="Bacteria"/>
</dbReference>
<dbReference type="GO" id="GO:0030288">
    <property type="term" value="C:outer membrane-bounded periplasmic space"/>
    <property type="evidence" value="ECO:0007669"/>
    <property type="project" value="TreeGrafter"/>
</dbReference>
<dbReference type="PANTHER" id="PTHR30532:SF21">
    <property type="entry name" value="SIDEROPHORE-BINDING LIPOPROTEIN YFIY-RELATED"/>
    <property type="match status" value="1"/>
</dbReference>
<dbReference type="AlphaFoldDB" id="E0IB00"/>
<organism evidence="7 8">
    <name type="scientific">Paenibacillus curdlanolyticus YK9</name>
    <dbReference type="NCBI Taxonomy" id="717606"/>
    <lineage>
        <taxon>Bacteria</taxon>
        <taxon>Bacillati</taxon>
        <taxon>Bacillota</taxon>
        <taxon>Bacilli</taxon>
        <taxon>Bacillales</taxon>
        <taxon>Paenibacillaceae</taxon>
        <taxon>Paenibacillus</taxon>
    </lineage>
</organism>
<dbReference type="EMBL" id="AEDD01000007">
    <property type="protein sequence ID" value="EFM10291.1"/>
    <property type="molecule type" value="Genomic_DNA"/>
</dbReference>
<dbReference type="CDD" id="cd01146">
    <property type="entry name" value="FhuD"/>
    <property type="match status" value="1"/>
</dbReference>
<feature type="chain" id="PRO_5003136348" evidence="5">
    <location>
        <begin position="30"/>
        <end position="430"/>
    </location>
</feature>
<comment type="subcellular location">
    <subcellularLocation>
        <location evidence="1">Cell envelope</location>
    </subcellularLocation>
</comment>
<dbReference type="SUPFAM" id="SSF55383">
    <property type="entry name" value="Copper amine oxidase, domain N"/>
    <property type="match status" value="1"/>
</dbReference>
<dbReference type="Proteomes" id="UP000005387">
    <property type="component" value="Unassembled WGS sequence"/>
</dbReference>
<evidence type="ECO:0000256" key="2">
    <source>
        <dbReference type="ARBA" id="ARBA00008814"/>
    </source>
</evidence>
<evidence type="ECO:0000256" key="4">
    <source>
        <dbReference type="ARBA" id="ARBA00022729"/>
    </source>
</evidence>
<evidence type="ECO:0000256" key="5">
    <source>
        <dbReference type="SAM" id="SignalP"/>
    </source>
</evidence>
<evidence type="ECO:0000313" key="8">
    <source>
        <dbReference type="Proteomes" id="UP000005387"/>
    </source>
</evidence>